<dbReference type="EMBL" id="VFPA01000002">
    <property type="protein sequence ID" value="TQM11465.1"/>
    <property type="molecule type" value="Genomic_DNA"/>
</dbReference>
<dbReference type="PANTHER" id="PTHR30151:SF0">
    <property type="entry name" value="ABC TRANSPORTER PERMEASE PROTEIN MJ0413-RELATED"/>
    <property type="match status" value="1"/>
</dbReference>
<feature type="transmembrane region" description="Helical" evidence="7">
    <location>
        <begin position="138"/>
        <end position="157"/>
    </location>
</feature>
<dbReference type="AlphaFoldDB" id="A0A543DQ85"/>
<evidence type="ECO:0000259" key="8">
    <source>
        <dbReference type="PROSITE" id="PS50928"/>
    </source>
</evidence>
<evidence type="ECO:0000256" key="1">
    <source>
        <dbReference type="ARBA" id="ARBA00004651"/>
    </source>
</evidence>
<evidence type="ECO:0000256" key="6">
    <source>
        <dbReference type="ARBA" id="ARBA00023136"/>
    </source>
</evidence>
<sequence length="267" mass="28502">MTTPHLARQGSLTSAAGPLLRTSLPLFAFVTFLGMWEVTGRLVDPVLFAPPSRVAEAFGELIADGRLQEALLVTLNSLVLGFFLALASGLAIGVPLGLYPTLARVVEPYIDAVYATPRVVLVPLVILWFGVGFEGRLFIIWIGGVVPIIINTAIGVRNARQDLVEVARSFGAKDPQVVWHVILPGAVPYVIAGLRIAAGRLLLGVVIAEIFLDLTGIGGLIQTESQYFRADNMLAGVIVLAVIGILMIGAFDLVERRVSGWKRAGQG</sequence>
<dbReference type="InterPro" id="IPR000515">
    <property type="entry name" value="MetI-like"/>
</dbReference>
<dbReference type="GO" id="GO:0005886">
    <property type="term" value="C:plasma membrane"/>
    <property type="evidence" value="ECO:0007669"/>
    <property type="project" value="UniProtKB-SubCell"/>
</dbReference>
<comment type="similarity">
    <text evidence="7">Belongs to the binding-protein-dependent transport system permease family.</text>
</comment>
<dbReference type="InterPro" id="IPR035906">
    <property type="entry name" value="MetI-like_sf"/>
</dbReference>
<comment type="caution">
    <text evidence="9">The sequence shown here is derived from an EMBL/GenBank/DDBJ whole genome shotgun (WGS) entry which is preliminary data.</text>
</comment>
<dbReference type="Pfam" id="PF00528">
    <property type="entry name" value="BPD_transp_1"/>
    <property type="match status" value="1"/>
</dbReference>
<evidence type="ECO:0000256" key="2">
    <source>
        <dbReference type="ARBA" id="ARBA00022448"/>
    </source>
</evidence>
<evidence type="ECO:0000256" key="4">
    <source>
        <dbReference type="ARBA" id="ARBA00022692"/>
    </source>
</evidence>
<dbReference type="Gene3D" id="1.10.3720.10">
    <property type="entry name" value="MetI-like"/>
    <property type="match status" value="1"/>
</dbReference>
<dbReference type="PANTHER" id="PTHR30151">
    <property type="entry name" value="ALKANE SULFONATE ABC TRANSPORTER-RELATED, MEMBRANE SUBUNIT"/>
    <property type="match status" value="1"/>
</dbReference>
<keyword evidence="3" id="KW-1003">Cell membrane</keyword>
<comment type="subcellular location">
    <subcellularLocation>
        <location evidence="1 7">Cell membrane</location>
        <topology evidence="1 7">Multi-pass membrane protein</topology>
    </subcellularLocation>
</comment>
<proteinExistence type="inferred from homology"/>
<dbReference type="PROSITE" id="PS50928">
    <property type="entry name" value="ABC_TM1"/>
    <property type="match status" value="1"/>
</dbReference>
<dbReference type="GO" id="GO:0055085">
    <property type="term" value="P:transmembrane transport"/>
    <property type="evidence" value="ECO:0007669"/>
    <property type="project" value="InterPro"/>
</dbReference>
<evidence type="ECO:0000256" key="5">
    <source>
        <dbReference type="ARBA" id="ARBA00022989"/>
    </source>
</evidence>
<feature type="domain" description="ABC transmembrane type-1" evidence="8">
    <location>
        <begin position="67"/>
        <end position="255"/>
    </location>
</feature>
<dbReference type="RefSeq" id="WP_170231421.1">
    <property type="nucleotide sequence ID" value="NZ_VFPA01000002.1"/>
</dbReference>
<feature type="transmembrane region" description="Helical" evidence="7">
    <location>
        <begin position="177"/>
        <end position="194"/>
    </location>
</feature>
<accession>A0A543DQ85</accession>
<feature type="transmembrane region" description="Helical" evidence="7">
    <location>
        <begin position="201"/>
        <end position="221"/>
    </location>
</feature>
<evidence type="ECO:0000313" key="10">
    <source>
        <dbReference type="Proteomes" id="UP000315677"/>
    </source>
</evidence>
<dbReference type="Proteomes" id="UP000315677">
    <property type="component" value="Unassembled WGS sequence"/>
</dbReference>
<evidence type="ECO:0000256" key="7">
    <source>
        <dbReference type="RuleBase" id="RU363032"/>
    </source>
</evidence>
<dbReference type="SUPFAM" id="SSF161098">
    <property type="entry name" value="MetI-like"/>
    <property type="match status" value="1"/>
</dbReference>
<feature type="transmembrane region" description="Helical" evidence="7">
    <location>
        <begin position="233"/>
        <end position="254"/>
    </location>
</feature>
<organism evidence="9 10">
    <name type="scientific">Pseudonocardia kunmingensis</name>
    <dbReference type="NCBI Taxonomy" id="630975"/>
    <lineage>
        <taxon>Bacteria</taxon>
        <taxon>Bacillati</taxon>
        <taxon>Actinomycetota</taxon>
        <taxon>Actinomycetes</taxon>
        <taxon>Pseudonocardiales</taxon>
        <taxon>Pseudonocardiaceae</taxon>
        <taxon>Pseudonocardia</taxon>
    </lineage>
</organism>
<keyword evidence="5 7" id="KW-1133">Transmembrane helix</keyword>
<keyword evidence="2 7" id="KW-0813">Transport</keyword>
<dbReference type="CDD" id="cd06261">
    <property type="entry name" value="TM_PBP2"/>
    <property type="match status" value="1"/>
</dbReference>
<keyword evidence="10" id="KW-1185">Reference proteome</keyword>
<keyword evidence="6 7" id="KW-0472">Membrane</keyword>
<feature type="transmembrane region" description="Helical" evidence="7">
    <location>
        <begin position="70"/>
        <end position="92"/>
    </location>
</feature>
<feature type="transmembrane region" description="Helical" evidence="7">
    <location>
        <begin position="112"/>
        <end position="131"/>
    </location>
</feature>
<name>A0A543DQ85_9PSEU</name>
<keyword evidence="4 7" id="KW-0812">Transmembrane</keyword>
<evidence type="ECO:0000256" key="3">
    <source>
        <dbReference type="ARBA" id="ARBA00022475"/>
    </source>
</evidence>
<gene>
    <name evidence="9" type="ORF">FB558_4028</name>
</gene>
<evidence type="ECO:0000313" key="9">
    <source>
        <dbReference type="EMBL" id="TQM11465.1"/>
    </source>
</evidence>
<reference evidence="9 10" key="1">
    <citation type="submission" date="2019-06" db="EMBL/GenBank/DDBJ databases">
        <title>Sequencing the genomes of 1000 actinobacteria strains.</title>
        <authorList>
            <person name="Klenk H.-P."/>
        </authorList>
    </citation>
    <scope>NUCLEOTIDE SEQUENCE [LARGE SCALE GENOMIC DNA]</scope>
    <source>
        <strain evidence="9 10">DSM 45301</strain>
    </source>
</reference>
<protein>
    <submittedName>
        <fullName evidence="9">NitT/TauT family transport system permease protein</fullName>
    </submittedName>
</protein>